<evidence type="ECO:0000313" key="1">
    <source>
        <dbReference type="EMBL" id="CAE6950475.1"/>
    </source>
</evidence>
<dbReference type="Proteomes" id="UP000604046">
    <property type="component" value="Unassembled WGS sequence"/>
</dbReference>
<comment type="caution">
    <text evidence="1">The sequence shown here is derived from an EMBL/GenBank/DDBJ whole genome shotgun (WGS) entry which is preliminary data.</text>
</comment>
<organism evidence="1 2">
    <name type="scientific">Symbiodinium natans</name>
    <dbReference type="NCBI Taxonomy" id="878477"/>
    <lineage>
        <taxon>Eukaryota</taxon>
        <taxon>Sar</taxon>
        <taxon>Alveolata</taxon>
        <taxon>Dinophyceae</taxon>
        <taxon>Suessiales</taxon>
        <taxon>Symbiodiniaceae</taxon>
        <taxon>Symbiodinium</taxon>
    </lineage>
</organism>
<protein>
    <submittedName>
        <fullName evidence="1">Uncharacterized protein</fullName>
    </submittedName>
</protein>
<reference evidence="1" key="1">
    <citation type="submission" date="2021-02" db="EMBL/GenBank/DDBJ databases">
        <authorList>
            <person name="Dougan E. K."/>
            <person name="Rhodes N."/>
            <person name="Thang M."/>
            <person name="Chan C."/>
        </authorList>
    </citation>
    <scope>NUCLEOTIDE SEQUENCE</scope>
</reference>
<dbReference type="AlphaFoldDB" id="A0A812HGM0"/>
<sequence length="167" mass="17888">MFRRHVQLFWRYSNTTKCALRRLRRDISSPLRKVSQVPQIQVNSGSQRRLVPLRKVSHIQAQVTSRSLRRLVPLRRLRSLPGRSAGAVVQGVPGSAGSGHSPVEVQAGAVAQGVPGSAGSGHFPFPAQVGAVVQGAQVPQAQVTSPTLCRLVPLRKVSQVAQALVAA</sequence>
<keyword evidence="2" id="KW-1185">Reference proteome</keyword>
<accession>A0A812HGM0</accession>
<name>A0A812HGM0_9DINO</name>
<proteinExistence type="predicted"/>
<dbReference type="EMBL" id="CAJNDS010000087">
    <property type="protein sequence ID" value="CAE6950475.1"/>
    <property type="molecule type" value="Genomic_DNA"/>
</dbReference>
<evidence type="ECO:0000313" key="2">
    <source>
        <dbReference type="Proteomes" id="UP000604046"/>
    </source>
</evidence>
<gene>
    <name evidence="1" type="ORF">SNAT2548_LOCUS1552</name>
</gene>